<dbReference type="PANTHER" id="PTHR43172">
    <property type="entry name" value="ADENYLOSUCCINATE LYASE"/>
    <property type="match status" value="1"/>
</dbReference>
<reference evidence="4 5" key="1">
    <citation type="submission" date="2018-11" db="EMBL/GenBank/DDBJ databases">
        <title>Genome sequence of Saitozyma podzolica DSM 27192.</title>
        <authorList>
            <person name="Aliyu H."/>
            <person name="Gorte O."/>
            <person name="Ochsenreither K."/>
        </authorList>
    </citation>
    <scope>NUCLEOTIDE SEQUENCE [LARGE SCALE GENOMIC DNA]</scope>
    <source>
        <strain evidence="4 5">DSM 27192</strain>
    </source>
</reference>
<comment type="similarity">
    <text evidence="1">Belongs to the class-II fumarase/aspartase family.</text>
</comment>
<dbReference type="GO" id="GO:0003824">
    <property type="term" value="F:catalytic activity"/>
    <property type="evidence" value="ECO:0007669"/>
    <property type="project" value="InterPro"/>
</dbReference>
<dbReference type="Proteomes" id="UP000279259">
    <property type="component" value="Unassembled WGS sequence"/>
</dbReference>
<evidence type="ECO:0000256" key="1">
    <source>
        <dbReference type="ARBA" id="ARBA00034772"/>
    </source>
</evidence>
<dbReference type="Pfam" id="PF00206">
    <property type="entry name" value="Lyase_1"/>
    <property type="match status" value="1"/>
</dbReference>
<dbReference type="CDD" id="cd01597">
    <property type="entry name" value="pCLME"/>
    <property type="match status" value="1"/>
</dbReference>
<dbReference type="Gene3D" id="1.10.275.10">
    <property type="entry name" value="Fumarase/aspartase (N-terminal domain)"/>
    <property type="match status" value="1"/>
</dbReference>
<dbReference type="Gene3D" id="1.10.40.30">
    <property type="entry name" value="Fumarase/aspartase (C-terminal domain)"/>
    <property type="match status" value="1"/>
</dbReference>
<dbReference type="STRING" id="1890683.A0A427Y853"/>
<dbReference type="PANTHER" id="PTHR43172:SF2">
    <property type="entry name" value="ADENYLOSUCCINATE LYASE C-TERMINAL DOMAIN-CONTAINING PROTEIN"/>
    <property type="match status" value="1"/>
</dbReference>
<feature type="domain" description="Adenylosuccinate lyase C-terminal" evidence="3">
    <location>
        <begin position="425"/>
        <end position="504"/>
    </location>
</feature>
<dbReference type="SMART" id="SM00998">
    <property type="entry name" value="ADSL_C"/>
    <property type="match status" value="1"/>
</dbReference>
<dbReference type="PRINTS" id="PR00145">
    <property type="entry name" value="ARGSUCLYASE"/>
</dbReference>
<proteinExistence type="inferred from homology"/>
<dbReference type="Gene3D" id="1.20.200.10">
    <property type="entry name" value="Fumarase/aspartase (Central domain)"/>
    <property type="match status" value="1"/>
</dbReference>
<dbReference type="InterPro" id="IPR019468">
    <property type="entry name" value="AdenyloSucc_lyase_C"/>
</dbReference>
<dbReference type="OrthoDB" id="406045at2759"/>
<comment type="caution">
    <text evidence="4">The sequence shown here is derived from an EMBL/GenBank/DDBJ whole genome shotgun (WGS) entry which is preliminary data.</text>
</comment>
<name>A0A427Y853_9TREE</name>
<dbReference type="SUPFAM" id="SSF48557">
    <property type="entry name" value="L-aspartase-like"/>
    <property type="match status" value="1"/>
</dbReference>
<feature type="compositionally biased region" description="Polar residues" evidence="2">
    <location>
        <begin position="1"/>
        <end position="12"/>
    </location>
</feature>
<dbReference type="Pfam" id="PF10397">
    <property type="entry name" value="ADSL_C"/>
    <property type="match status" value="1"/>
</dbReference>
<accession>A0A427Y853</accession>
<dbReference type="InterPro" id="IPR022761">
    <property type="entry name" value="Fumarate_lyase_N"/>
</dbReference>
<dbReference type="PRINTS" id="PR00149">
    <property type="entry name" value="FUMRATELYASE"/>
</dbReference>
<dbReference type="AlphaFoldDB" id="A0A427Y853"/>
<dbReference type="InterPro" id="IPR008948">
    <property type="entry name" value="L-Aspartase-like"/>
</dbReference>
<evidence type="ECO:0000313" key="5">
    <source>
        <dbReference type="Proteomes" id="UP000279259"/>
    </source>
</evidence>
<protein>
    <recommendedName>
        <fullName evidence="3">Adenylosuccinate lyase C-terminal domain-containing protein</fullName>
    </recommendedName>
</protein>
<evidence type="ECO:0000313" key="4">
    <source>
        <dbReference type="EMBL" id="RSH87268.1"/>
    </source>
</evidence>
<keyword evidence="5" id="KW-1185">Reference proteome</keyword>
<dbReference type="InterPro" id="IPR000362">
    <property type="entry name" value="Fumarate_lyase_fam"/>
</dbReference>
<organism evidence="4 5">
    <name type="scientific">Saitozyma podzolica</name>
    <dbReference type="NCBI Taxonomy" id="1890683"/>
    <lineage>
        <taxon>Eukaryota</taxon>
        <taxon>Fungi</taxon>
        <taxon>Dikarya</taxon>
        <taxon>Basidiomycota</taxon>
        <taxon>Agaricomycotina</taxon>
        <taxon>Tremellomycetes</taxon>
        <taxon>Tremellales</taxon>
        <taxon>Trimorphomycetaceae</taxon>
        <taxon>Saitozyma</taxon>
    </lineage>
</organism>
<sequence length="507" mass="55359">MASTTTTQQPKAQPNGHRHTNGGSLSDHGPGVVGEGWNGRSFGVPLPSPLESLPGSVTMLDSAVFRTMFGSDTMREIMCDRTYVKRLVEVEVALAEVEGDLGIIPQWAAQCVAKYADASKINLERLRHETDIVGYSILPLVRQLSEMCGEAGKFVHVGFNTQDIHDLAVSLQIKAGLDLIEDQLNTARATLVRLAKEHKNTIMMGRTHLQHALPVTFGYKCAVYLASLDRHAERLAQLRPRALLASIGGASGSLGSMGMGTGTSLPDGIRTISAICKRLGLTEPSICIHVTRDHIVETISFLAAVCGSLGKIAYDVMLMSSVEIAEVKEPFVPHRGASSTMPHKRNPISSEIVMAIARLTRSHVATAMDTLVSDFERATGPWHLEFVVIPETFTYTSNSLVQCNFILDNMTVDTSRMRKNLSLSKGLIMAEHVMVGLADKVGRVQAHDIIYEDCKRCIETGEPLVDLLLVNPAVTKYLSRDDVAWRMEPGNYLGSCLVWVDQVVGDR</sequence>
<evidence type="ECO:0000259" key="3">
    <source>
        <dbReference type="SMART" id="SM00998"/>
    </source>
</evidence>
<evidence type="ECO:0000256" key="2">
    <source>
        <dbReference type="SAM" id="MobiDB-lite"/>
    </source>
</evidence>
<gene>
    <name evidence="4" type="ORF">EHS25_003177</name>
</gene>
<feature type="region of interest" description="Disordered" evidence="2">
    <location>
        <begin position="1"/>
        <end position="32"/>
    </location>
</feature>
<dbReference type="EMBL" id="RSCD01000017">
    <property type="protein sequence ID" value="RSH87268.1"/>
    <property type="molecule type" value="Genomic_DNA"/>
</dbReference>
<dbReference type="InterPro" id="IPR024083">
    <property type="entry name" value="Fumarase/histidase_N"/>
</dbReference>